<keyword evidence="6" id="KW-0175">Coiled coil</keyword>
<feature type="coiled-coil region" evidence="6">
    <location>
        <begin position="370"/>
        <end position="421"/>
    </location>
</feature>
<evidence type="ECO:0000256" key="4">
    <source>
        <dbReference type="ARBA" id="ARBA00022989"/>
    </source>
</evidence>
<name>A0ABU0I342_9HYPH</name>
<dbReference type="InterPro" id="IPR003856">
    <property type="entry name" value="LPS_length_determ_N"/>
</dbReference>
<dbReference type="Proteomes" id="UP001231124">
    <property type="component" value="Unassembled WGS sequence"/>
</dbReference>
<evidence type="ECO:0000256" key="1">
    <source>
        <dbReference type="ARBA" id="ARBA00004651"/>
    </source>
</evidence>
<keyword evidence="11" id="KW-1185">Reference proteome</keyword>
<dbReference type="Pfam" id="PF02706">
    <property type="entry name" value="Wzz"/>
    <property type="match status" value="1"/>
</dbReference>
<dbReference type="PANTHER" id="PTHR32309:SF13">
    <property type="entry name" value="FERRIC ENTEROBACTIN TRANSPORT PROTEIN FEPE"/>
    <property type="match status" value="1"/>
</dbReference>
<evidence type="ECO:0000256" key="8">
    <source>
        <dbReference type="SAM" id="Phobius"/>
    </source>
</evidence>
<dbReference type="InterPro" id="IPR050445">
    <property type="entry name" value="Bact_polysacc_biosynth/exp"/>
</dbReference>
<reference evidence="10 11" key="1">
    <citation type="submission" date="2023-07" db="EMBL/GenBank/DDBJ databases">
        <title>Genomic Encyclopedia of Type Strains, Phase IV (KMG-IV): sequencing the most valuable type-strain genomes for metagenomic binning, comparative biology and taxonomic classification.</title>
        <authorList>
            <person name="Goeker M."/>
        </authorList>
    </citation>
    <scope>NUCLEOTIDE SEQUENCE [LARGE SCALE GENOMIC DNA]</scope>
    <source>
        <strain evidence="10 11">DSM 19013</strain>
    </source>
</reference>
<feature type="transmembrane region" description="Helical" evidence="8">
    <location>
        <begin position="51"/>
        <end position="73"/>
    </location>
</feature>
<proteinExistence type="predicted"/>
<protein>
    <submittedName>
        <fullName evidence="10">Uncharacterized protein involved in exopolysaccharide biosynthesis</fullName>
    </submittedName>
</protein>
<dbReference type="InterPro" id="IPR027417">
    <property type="entry name" value="P-loop_NTPase"/>
</dbReference>
<dbReference type="SUPFAM" id="SSF52540">
    <property type="entry name" value="P-loop containing nucleoside triphosphate hydrolases"/>
    <property type="match status" value="1"/>
</dbReference>
<evidence type="ECO:0000256" key="3">
    <source>
        <dbReference type="ARBA" id="ARBA00022692"/>
    </source>
</evidence>
<evidence type="ECO:0000313" key="10">
    <source>
        <dbReference type="EMBL" id="MDQ0448094.1"/>
    </source>
</evidence>
<gene>
    <name evidence="10" type="ORF">QO012_002599</name>
</gene>
<evidence type="ECO:0000256" key="2">
    <source>
        <dbReference type="ARBA" id="ARBA00022475"/>
    </source>
</evidence>
<evidence type="ECO:0000256" key="7">
    <source>
        <dbReference type="SAM" id="MobiDB-lite"/>
    </source>
</evidence>
<sequence length="705" mass="76187">MNHQWLSVERGPRQVPSQGTPAPAEVRSWSPDTTAEMGDLWRILARRRRTVFAVAALVSLAALVYVVAVPPLYTATAQILVDPRDRQVVTNDVNPSALGPDGGVTQVESQVRLIESDVVLSRAVRAADLTADPEFGAPGTGLIARAVRPLLDLVGLTRQSDGPSKAIRLLRRKLAVKRADKVFVIDVIVTTNGAEKSARIVNAIAEAYLADQSNARSDVAQRAAGELEARLNDLKANLTQAETKLERFKAENGLLSSSGRIVGEQQLTDGSVRLTAARTRVAEARSRLEALRDARGKIVDRGALPEAIQSSTIDRLRSQYAELASKEADLRTQLGDRHPFVRAARTQRDEVKRLIDLELDRVVQATEVEYQRALSNEQSLSADLDTMKNELIERSKAAVQLRELEREADAARSVYNAFLLRSRELGEQAGVNPTNARIITWARAPDDKSWPLGFLILGAGLAFGLGGGAGLAFFQEYRRPTVLSRRQFERLLGIPVLALLPPVSRRPTRDGPAPDTEVSVALDTLFAYHEATHRGDALSLLIGGPASETKASRGAIEQLAAAATARGERVLIVDAVPGGKAAEPGLLEILRGDRLLGATVVADPATGVRRLGLGRAGRTSRSSVDEDMLRQFLKESGRSFDLILFDCAAIRSALRLGPIVSAVDGILVVARCGQTYQSDLIDFAKSVASMRRAVNAALLFDGRAA</sequence>
<evidence type="ECO:0000256" key="5">
    <source>
        <dbReference type="ARBA" id="ARBA00023136"/>
    </source>
</evidence>
<dbReference type="RefSeq" id="WP_238204611.1">
    <property type="nucleotide sequence ID" value="NZ_BPQE01000019.1"/>
</dbReference>
<keyword evidence="5 8" id="KW-0472">Membrane</keyword>
<keyword evidence="3 8" id="KW-0812">Transmembrane</keyword>
<comment type="subcellular location">
    <subcellularLocation>
        <location evidence="1">Cell membrane</location>
        <topology evidence="1">Multi-pass membrane protein</topology>
    </subcellularLocation>
</comment>
<organism evidence="10 11">
    <name type="scientific">Methylobacterium aerolatum</name>
    <dbReference type="NCBI Taxonomy" id="418708"/>
    <lineage>
        <taxon>Bacteria</taxon>
        <taxon>Pseudomonadati</taxon>
        <taxon>Pseudomonadota</taxon>
        <taxon>Alphaproteobacteria</taxon>
        <taxon>Hyphomicrobiales</taxon>
        <taxon>Methylobacteriaceae</taxon>
        <taxon>Methylobacterium</taxon>
    </lineage>
</organism>
<dbReference type="Gene3D" id="3.40.50.300">
    <property type="entry name" value="P-loop containing nucleotide triphosphate hydrolases"/>
    <property type="match status" value="1"/>
</dbReference>
<dbReference type="PANTHER" id="PTHR32309">
    <property type="entry name" value="TYROSINE-PROTEIN KINASE"/>
    <property type="match status" value="1"/>
</dbReference>
<feature type="transmembrane region" description="Helical" evidence="8">
    <location>
        <begin position="450"/>
        <end position="474"/>
    </location>
</feature>
<accession>A0ABU0I342</accession>
<evidence type="ECO:0000256" key="6">
    <source>
        <dbReference type="SAM" id="Coils"/>
    </source>
</evidence>
<feature type="region of interest" description="Disordered" evidence="7">
    <location>
        <begin position="1"/>
        <end position="31"/>
    </location>
</feature>
<keyword evidence="4 8" id="KW-1133">Transmembrane helix</keyword>
<feature type="domain" description="Polysaccharide chain length determinant N-terminal" evidence="9">
    <location>
        <begin position="38"/>
        <end position="125"/>
    </location>
</feature>
<comment type="caution">
    <text evidence="10">The sequence shown here is derived from an EMBL/GenBank/DDBJ whole genome shotgun (WGS) entry which is preliminary data.</text>
</comment>
<keyword evidence="2" id="KW-1003">Cell membrane</keyword>
<evidence type="ECO:0000259" key="9">
    <source>
        <dbReference type="Pfam" id="PF02706"/>
    </source>
</evidence>
<feature type="coiled-coil region" evidence="6">
    <location>
        <begin position="217"/>
        <end position="333"/>
    </location>
</feature>
<evidence type="ECO:0000313" key="11">
    <source>
        <dbReference type="Proteomes" id="UP001231124"/>
    </source>
</evidence>
<dbReference type="EMBL" id="JAUSVP010000006">
    <property type="protein sequence ID" value="MDQ0448094.1"/>
    <property type="molecule type" value="Genomic_DNA"/>
</dbReference>